<keyword evidence="1" id="KW-0545">Nucleotide biosynthesis</keyword>
<dbReference type="CDD" id="cd20175">
    <property type="entry name" value="ThyX"/>
    <property type="match status" value="1"/>
</dbReference>
<feature type="binding site" description="in other chain" evidence="1">
    <location>
        <begin position="81"/>
        <end position="83"/>
    </location>
    <ligand>
        <name>dUMP</name>
        <dbReference type="ChEBI" id="CHEBI:246422"/>
        <note>ligand shared between dimeric partners</note>
    </ligand>
</feature>
<dbReference type="GO" id="GO:0006231">
    <property type="term" value="P:dTMP biosynthetic process"/>
    <property type="evidence" value="ECO:0007669"/>
    <property type="project" value="UniProtKB-UniRule"/>
</dbReference>
<feature type="binding site" evidence="1">
    <location>
        <begin position="71"/>
        <end position="73"/>
    </location>
    <ligand>
        <name>FAD</name>
        <dbReference type="ChEBI" id="CHEBI:57692"/>
        <note>ligand shared between neighboring subunits</note>
    </ligand>
</feature>
<dbReference type="EC" id="2.1.1.148" evidence="1"/>
<dbReference type="UniPathway" id="UPA00575"/>
<feature type="binding site" evidence="1">
    <location>
        <position position="162"/>
    </location>
    <ligand>
        <name>dUMP</name>
        <dbReference type="ChEBI" id="CHEBI:246422"/>
        <note>ligand shared between dimeric partners</note>
    </ligand>
</feature>
<dbReference type="GO" id="GO:0070402">
    <property type="term" value="F:NADPH binding"/>
    <property type="evidence" value="ECO:0007669"/>
    <property type="project" value="TreeGrafter"/>
</dbReference>
<comment type="caution">
    <text evidence="1">Lacks conserved residue(s) required for the propagation of feature annotation.</text>
</comment>
<dbReference type="InterPro" id="IPR003669">
    <property type="entry name" value="Thymidylate_synthase_ThyX"/>
</dbReference>
<dbReference type="GO" id="GO:0050797">
    <property type="term" value="F:thymidylate synthase (FAD) activity"/>
    <property type="evidence" value="ECO:0007669"/>
    <property type="project" value="UniProtKB-UniRule"/>
</dbReference>
<comment type="cofactor">
    <cofactor evidence="1">
        <name>FAD</name>
        <dbReference type="ChEBI" id="CHEBI:57692"/>
    </cofactor>
    <text evidence="1">Binds 4 FAD per tetramer. Each FAD binding site is formed by three monomers.</text>
</comment>
<dbReference type="GO" id="GO:0050660">
    <property type="term" value="F:flavin adenine dinucleotide binding"/>
    <property type="evidence" value="ECO:0007669"/>
    <property type="project" value="UniProtKB-UniRule"/>
</dbReference>
<dbReference type="PANTHER" id="PTHR34934">
    <property type="entry name" value="FLAVIN-DEPENDENT THYMIDYLATE SYNTHASE"/>
    <property type="match status" value="1"/>
</dbReference>
<dbReference type="HAMAP" id="MF_01408">
    <property type="entry name" value="ThyX"/>
    <property type="match status" value="1"/>
</dbReference>
<comment type="catalytic activity">
    <reaction evidence="1">
        <text>dUMP + (6R)-5,10-methylene-5,6,7,8-tetrahydrofolate + NADPH + H(+) = dTMP + (6S)-5,6,7,8-tetrahydrofolate + NADP(+)</text>
        <dbReference type="Rhea" id="RHEA:29043"/>
        <dbReference type="ChEBI" id="CHEBI:15378"/>
        <dbReference type="ChEBI" id="CHEBI:15636"/>
        <dbReference type="ChEBI" id="CHEBI:57453"/>
        <dbReference type="ChEBI" id="CHEBI:57783"/>
        <dbReference type="ChEBI" id="CHEBI:58349"/>
        <dbReference type="ChEBI" id="CHEBI:63528"/>
        <dbReference type="ChEBI" id="CHEBI:246422"/>
        <dbReference type="EC" id="2.1.1.148"/>
    </reaction>
</comment>
<accession>A0A7C0Y420</accession>
<feature type="binding site" evidence="1">
    <location>
        <begin position="68"/>
        <end position="71"/>
    </location>
    <ligand>
        <name>dUMP</name>
        <dbReference type="ChEBI" id="CHEBI:246422"/>
        <note>ligand shared between dimeric partners</note>
    </ligand>
</feature>
<dbReference type="GO" id="GO:0032259">
    <property type="term" value="P:methylation"/>
    <property type="evidence" value="ECO:0007669"/>
    <property type="project" value="UniProtKB-KW"/>
</dbReference>
<dbReference type="PANTHER" id="PTHR34934:SF1">
    <property type="entry name" value="FLAVIN-DEPENDENT THYMIDYLATE SYNTHASE"/>
    <property type="match status" value="1"/>
</dbReference>
<dbReference type="EMBL" id="DRBS01000147">
    <property type="protein sequence ID" value="HDD43977.1"/>
    <property type="molecule type" value="Genomic_DNA"/>
</dbReference>
<dbReference type="InterPro" id="IPR036098">
    <property type="entry name" value="Thymidylate_synthase_ThyX_sf"/>
</dbReference>
<dbReference type="AlphaFoldDB" id="A0A7C0Y420"/>
<name>A0A7C0Y420_DESA2</name>
<organism evidence="2">
    <name type="scientific">Desulfofervidus auxilii</name>
    <dbReference type="NCBI Taxonomy" id="1621989"/>
    <lineage>
        <taxon>Bacteria</taxon>
        <taxon>Pseudomonadati</taxon>
        <taxon>Thermodesulfobacteriota</taxon>
        <taxon>Candidatus Desulfofervidia</taxon>
        <taxon>Candidatus Desulfofervidales</taxon>
        <taxon>Candidatus Desulfofervidaceae</taxon>
        <taxon>Candidatus Desulfofervidus</taxon>
    </lineage>
</organism>
<comment type="caution">
    <text evidence="2">The sequence shown here is derived from an EMBL/GenBank/DDBJ whole genome shotgun (WGS) entry which is preliminary data.</text>
</comment>
<dbReference type="Gene3D" id="3.30.1360.170">
    <property type="match status" value="1"/>
</dbReference>
<keyword evidence="1" id="KW-0274">FAD</keyword>
<dbReference type="GO" id="GO:0004799">
    <property type="term" value="F:thymidylate synthase activity"/>
    <property type="evidence" value="ECO:0007669"/>
    <property type="project" value="TreeGrafter"/>
</dbReference>
<feature type="binding site" evidence="1">
    <location>
        <position position="157"/>
    </location>
    <ligand>
        <name>FAD</name>
        <dbReference type="ChEBI" id="CHEBI:57692"/>
        <note>ligand shared between neighboring subunits</note>
    </ligand>
</feature>
<keyword evidence="1" id="KW-0521">NADP</keyword>
<dbReference type="SUPFAM" id="SSF69796">
    <property type="entry name" value="Thymidylate synthase-complementing protein Thy1"/>
    <property type="match status" value="1"/>
</dbReference>
<feature type="binding site" description="in other chain" evidence="1">
    <location>
        <position position="135"/>
    </location>
    <ligand>
        <name>dUMP</name>
        <dbReference type="ChEBI" id="CHEBI:246422"/>
        <note>ligand shared between dimeric partners</note>
    </ligand>
</feature>
<dbReference type="Proteomes" id="UP000886289">
    <property type="component" value="Unassembled WGS sequence"/>
</dbReference>
<dbReference type="Pfam" id="PF02511">
    <property type="entry name" value="Thy1"/>
    <property type="match status" value="1"/>
</dbReference>
<feature type="binding site" evidence="1">
    <location>
        <position position="47"/>
    </location>
    <ligand>
        <name>FAD</name>
        <dbReference type="ChEBI" id="CHEBI:57692"/>
        <note>ligand shared between neighboring subunits</note>
    </ligand>
</feature>
<dbReference type="PROSITE" id="PS51331">
    <property type="entry name" value="THYX"/>
    <property type="match status" value="1"/>
</dbReference>
<evidence type="ECO:0000256" key="1">
    <source>
        <dbReference type="HAMAP-Rule" id="MF_01408"/>
    </source>
</evidence>
<dbReference type="NCBIfam" id="TIGR02170">
    <property type="entry name" value="thyX"/>
    <property type="match status" value="1"/>
</dbReference>
<protein>
    <recommendedName>
        <fullName evidence="1">Flavin-dependent thymidylate synthase</fullName>
        <shortName evidence="1">FDTS</shortName>
        <ecNumber evidence="1">2.1.1.148</ecNumber>
    </recommendedName>
    <alternativeName>
        <fullName evidence="1">FAD-dependent thymidylate synthase</fullName>
    </alternativeName>
    <alternativeName>
        <fullName evidence="1">Thymidylate synthase ThyX</fullName>
        <shortName evidence="1">TS</shortName>
        <shortName evidence="1">TSase</shortName>
    </alternativeName>
</protein>
<comment type="subunit">
    <text evidence="1">Homotetramer.</text>
</comment>
<comment type="pathway">
    <text evidence="1">Pyrimidine metabolism; dTTP biosynthesis.</text>
</comment>
<comment type="function">
    <text evidence="1">Catalyzes the reductive methylation of 2'-deoxyuridine-5'-monophosphate (dUMP) to 2'-deoxythymidine-5'-monophosphate (dTMP) while utilizing 5,10-methylenetetrahydrofolate (mTHF) as the methyl donor, and NADPH and FADH(2) as the reductant.</text>
</comment>
<keyword evidence="1 2" id="KW-0489">Methyltransferase</keyword>
<comment type="similarity">
    <text evidence="1">Belongs to the thymidylate synthase ThyX family.</text>
</comment>
<sequence length="199" mass="23327">MKVYLITYSSLFNAIYAARTCHKSFDKSTPENNEKLLKTIIKLGHESVIEHVYYTWEIIGISLQCLTQLTRHRIASYSVQSTRFTLKKLLNENKKIDDLFVKSGNEIIDKLVKEQLEKIKEIIEKNPSISNDILKYALPTAYKTNLIMTINARSLRNFFKLRLSKNAHFEIRNLAKEMYKLIPSEHKILYEDLEVIKND</sequence>
<proteinExistence type="inferred from homology"/>
<dbReference type="GO" id="GO:0006235">
    <property type="term" value="P:dTTP biosynthetic process"/>
    <property type="evidence" value="ECO:0007669"/>
    <property type="project" value="UniProtKB-UniRule"/>
</dbReference>
<evidence type="ECO:0000313" key="2">
    <source>
        <dbReference type="EMBL" id="HDD43977.1"/>
    </source>
</evidence>
<feature type="binding site" evidence="1">
    <location>
        <begin position="151"/>
        <end position="153"/>
    </location>
    <ligand>
        <name>FAD</name>
        <dbReference type="ChEBI" id="CHEBI:57692"/>
        <note>ligand shared between neighboring subunits</note>
    </ligand>
</feature>
<gene>
    <name evidence="1 2" type="primary">thyX</name>
    <name evidence="2" type="ORF">ENG63_03845</name>
</gene>
<keyword evidence="1 2" id="KW-0808">Transferase</keyword>
<reference evidence="2" key="1">
    <citation type="journal article" date="2020" name="mSystems">
        <title>Genome- and Community-Level Interaction Insights into Carbon Utilization and Element Cycling Functions of Hydrothermarchaeota in Hydrothermal Sediment.</title>
        <authorList>
            <person name="Zhou Z."/>
            <person name="Liu Y."/>
            <person name="Xu W."/>
            <person name="Pan J."/>
            <person name="Luo Z.H."/>
            <person name="Li M."/>
        </authorList>
    </citation>
    <scope>NUCLEOTIDE SEQUENCE [LARGE SCALE GENOMIC DNA]</scope>
    <source>
        <strain evidence="2">HyVt-233</strain>
    </source>
</reference>
<keyword evidence="1" id="KW-0285">Flavoprotein</keyword>
<feature type="active site" description="Involved in ionization of N3 of dUMP, leading to its activation" evidence="1">
    <location>
        <position position="162"/>
    </location>
</feature>